<feature type="transmembrane region" description="Helical" evidence="1">
    <location>
        <begin position="20"/>
        <end position="41"/>
    </location>
</feature>
<keyword evidence="3" id="KW-1185">Reference proteome</keyword>
<dbReference type="AlphaFoldDB" id="A0A0A3JXE2"/>
<accession>A0A0A3JXE2</accession>
<dbReference type="RefSeq" id="WP_036173237.1">
    <property type="nucleotide sequence ID" value="NZ_AVCZ01000005.1"/>
</dbReference>
<reference evidence="2 3" key="1">
    <citation type="submission" date="2014-02" db="EMBL/GenBank/DDBJ databases">
        <title>Draft genome sequence of Lysinibacillus massiliensis CCUG 49529.</title>
        <authorList>
            <person name="Zhang F."/>
            <person name="Wang G."/>
            <person name="Zhang L."/>
        </authorList>
    </citation>
    <scope>NUCLEOTIDE SEQUENCE [LARGE SCALE GENOMIC DNA]</scope>
    <source>
        <strain evidence="2 3">CCUG 49529</strain>
    </source>
</reference>
<protein>
    <submittedName>
        <fullName evidence="2">Uncharacterized protein</fullName>
    </submittedName>
</protein>
<dbReference type="Proteomes" id="UP000030595">
    <property type="component" value="Unassembled WGS sequence"/>
</dbReference>
<keyword evidence="1" id="KW-0812">Transmembrane</keyword>
<organism evidence="2 3">
    <name type="scientific">Ureibacillus massiliensis 4400831 = CIP 108448 = CCUG 49529</name>
    <dbReference type="NCBI Taxonomy" id="1211035"/>
    <lineage>
        <taxon>Bacteria</taxon>
        <taxon>Bacillati</taxon>
        <taxon>Bacillota</taxon>
        <taxon>Bacilli</taxon>
        <taxon>Bacillales</taxon>
        <taxon>Caryophanaceae</taxon>
        <taxon>Ureibacillus</taxon>
    </lineage>
</organism>
<dbReference type="OrthoDB" id="2390218at2"/>
<evidence type="ECO:0000313" key="3">
    <source>
        <dbReference type="Proteomes" id="UP000030595"/>
    </source>
</evidence>
<sequence length="73" mass="8681">MKLIALYTGFLYFPEDKSLYIPAVIEMILLLLLCIAVFMWFRKISNKQAMKAKEIEERILGDRKQNTEDHMKE</sequence>
<gene>
    <name evidence="2" type="ORF">CD30_05070</name>
</gene>
<dbReference type="eggNOG" id="ENOG5030C0Y">
    <property type="taxonomic scope" value="Bacteria"/>
</dbReference>
<evidence type="ECO:0000256" key="1">
    <source>
        <dbReference type="SAM" id="Phobius"/>
    </source>
</evidence>
<dbReference type="EMBL" id="JPVQ01000005">
    <property type="protein sequence ID" value="KGR91682.1"/>
    <property type="molecule type" value="Genomic_DNA"/>
</dbReference>
<name>A0A0A3JXE2_9BACL</name>
<proteinExistence type="predicted"/>
<evidence type="ECO:0000313" key="2">
    <source>
        <dbReference type="EMBL" id="KGR91682.1"/>
    </source>
</evidence>
<keyword evidence="1" id="KW-0472">Membrane</keyword>
<keyword evidence="1" id="KW-1133">Transmembrane helix</keyword>
<comment type="caution">
    <text evidence="2">The sequence shown here is derived from an EMBL/GenBank/DDBJ whole genome shotgun (WGS) entry which is preliminary data.</text>
</comment>